<organism evidence="1">
    <name type="scientific">freshwater metagenome</name>
    <dbReference type="NCBI Taxonomy" id="449393"/>
    <lineage>
        <taxon>unclassified sequences</taxon>
        <taxon>metagenomes</taxon>
        <taxon>ecological metagenomes</taxon>
    </lineage>
</organism>
<gene>
    <name evidence="1" type="ORF">UFOPK3916_00828</name>
    <name evidence="2" type="ORF">UFOPK4074_00981</name>
</gene>
<dbReference type="EMBL" id="CAFBOE010000073">
    <property type="protein sequence ID" value="CAB4977748.1"/>
    <property type="molecule type" value="Genomic_DNA"/>
</dbReference>
<evidence type="ECO:0000313" key="1">
    <source>
        <dbReference type="EMBL" id="CAB4977748.1"/>
    </source>
</evidence>
<reference evidence="1" key="1">
    <citation type="submission" date="2020-05" db="EMBL/GenBank/DDBJ databases">
        <authorList>
            <person name="Chiriac C."/>
            <person name="Salcher M."/>
            <person name="Ghai R."/>
            <person name="Kavagutti S V."/>
        </authorList>
    </citation>
    <scope>NUCLEOTIDE SEQUENCE</scope>
</reference>
<dbReference type="AlphaFoldDB" id="A0A6J7MCE2"/>
<proteinExistence type="predicted"/>
<name>A0A6J7MCE2_9ZZZZ</name>
<protein>
    <submittedName>
        <fullName evidence="1">Unannotated protein</fullName>
    </submittedName>
</protein>
<sequence>MLGQLDDGSTNAKVSKSRSIPSKLSIPLIFLENAKSDINFTICARVAGSANIFANASGFVPSALRVSSVMVGIIVKPESRIVASGIAIGILGFADV</sequence>
<accession>A0A6J7MCE2</accession>
<evidence type="ECO:0000313" key="2">
    <source>
        <dbReference type="EMBL" id="CAB5017896.1"/>
    </source>
</evidence>
<dbReference type="EMBL" id="CAFBPG010000111">
    <property type="protein sequence ID" value="CAB5017896.1"/>
    <property type="molecule type" value="Genomic_DNA"/>
</dbReference>